<feature type="compositionally biased region" description="Pro residues" evidence="1">
    <location>
        <begin position="35"/>
        <end position="48"/>
    </location>
</feature>
<evidence type="ECO:0000313" key="4">
    <source>
        <dbReference type="Proteomes" id="UP001259572"/>
    </source>
</evidence>
<dbReference type="SUPFAM" id="SSF54427">
    <property type="entry name" value="NTF2-like"/>
    <property type="match status" value="1"/>
</dbReference>
<accession>A0ABU3Q7H3</accession>
<evidence type="ECO:0000313" key="3">
    <source>
        <dbReference type="EMBL" id="MDT9599252.1"/>
    </source>
</evidence>
<keyword evidence="2" id="KW-0732">Signal</keyword>
<dbReference type="InterPro" id="IPR032710">
    <property type="entry name" value="NTF2-like_dom_sf"/>
</dbReference>
<reference evidence="3 4" key="1">
    <citation type="submission" date="2023-05" db="EMBL/GenBank/DDBJ databases">
        <authorList>
            <person name="Guo Y."/>
        </authorList>
    </citation>
    <scope>NUCLEOTIDE SEQUENCE [LARGE SCALE GENOMIC DNA]</scope>
    <source>
        <strain evidence="3 4">GR2756</strain>
    </source>
</reference>
<feature type="signal peptide" evidence="2">
    <location>
        <begin position="1"/>
        <end position="20"/>
    </location>
</feature>
<name>A0ABU3Q7H3_9SPHN</name>
<gene>
    <name evidence="3" type="ORF">RQX22_09845</name>
</gene>
<feature type="region of interest" description="Disordered" evidence="1">
    <location>
        <begin position="24"/>
        <end position="53"/>
    </location>
</feature>
<organism evidence="3 4">
    <name type="scientific">Sphingosinicella rhizophila</name>
    <dbReference type="NCBI Taxonomy" id="3050082"/>
    <lineage>
        <taxon>Bacteria</taxon>
        <taxon>Pseudomonadati</taxon>
        <taxon>Pseudomonadota</taxon>
        <taxon>Alphaproteobacteria</taxon>
        <taxon>Sphingomonadales</taxon>
        <taxon>Sphingosinicellaceae</taxon>
        <taxon>Sphingosinicella</taxon>
    </lineage>
</organism>
<evidence type="ECO:0000256" key="1">
    <source>
        <dbReference type="SAM" id="MobiDB-lite"/>
    </source>
</evidence>
<evidence type="ECO:0008006" key="5">
    <source>
        <dbReference type="Google" id="ProtNLM"/>
    </source>
</evidence>
<sequence length="161" mass="17332">MVRFSPIFCLCLLCACSDQAPPAPRQAERASPLAPDAPPAPTPVPAPVPSGVEENGDDAAAALRLYYALIEEKRYDRAWRMRSGGAGLADFAASFRRYRSYRATVGTPSLPVEAGGWAYVEVPVQIFGTLRDGGPVATAGSVTMRRATTAVGDRRWRIHAR</sequence>
<dbReference type="Proteomes" id="UP001259572">
    <property type="component" value="Unassembled WGS sequence"/>
</dbReference>
<feature type="chain" id="PRO_5047179828" description="NTF2-like N-terminal transpeptidase domain-containing protein" evidence="2">
    <location>
        <begin position="21"/>
        <end position="161"/>
    </location>
</feature>
<keyword evidence="4" id="KW-1185">Reference proteome</keyword>
<dbReference type="PROSITE" id="PS51257">
    <property type="entry name" value="PROKAR_LIPOPROTEIN"/>
    <property type="match status" value="1"/>
</dbReference>
<comment type="caution">
    <text evidence="3">The sequence shown here is derived from an EMBL/GenBank/DDBJ whole genome shotgun (WGS) entry which is preliminary data.</text>
</comment>
<proteinExistence type="predicted"/>
<dbReference type="EMBL" id="JAVUPU010000004">
    <property type="protein sequence ID" value="MDT9599252.1"/>
    <property type="molecule type" value="Genomic_DNA"/>
</dbReference>
<protein>
    <recommendedName>
        <fullName evidence="5">NTF2-like N-terminal transpeptidase domain-containing protein</fullName>
    </recommendedName>
</protein>
<evidence type="ECO:0000256" key="2">
    <source>
        <dbReference type="SAM" id="SignalP"/>
    </source>
</evidence>